<accession>A0AAE0S4Q2</accession>
<keyword evidence="2" id="KW-1185">Reference proteome</keyword>
<dbReference type="Proteomes" id="UP001195483">
    <property type="component" value="Unassembled WGS sequence"/>
</dbReference>
<dbReference type="InterPro" id="IPR027417">
    <property type="entry name" value="P-loop_NTPase"/>
</dbReference>
<gene>
    <name evidence="1" type="ORF">CHS0354_004304</name>
</gene>
<proteinExistence type="predicted"/>
<dbReference type="EMBL" id="JAEAOA010000324">
    <property type="protein sequence ID" value="KAK3585114.1"/>
    <property type="molecule type" value="Genomic_DNA"/>
</dbReference>
<organism evidence="1 2">
    <name type="scientific">Potamilus streckersoni</name>
    <dbReference type="NCBI Taxonomy" id="2493646"/>
    <lineage>
        <taxon>Eukaryota</taxon>
        <taxon>Metazoa</taxon>
        <taxon>Spiralia</taxon>
        <taxon>Lophotrochozoa</taxon>
        <taxon>Mollusca</taxon>
        <taxon>Bivalvia</taxon>
        <taxon>Autobranchia</taxon>
        <taxon>Heteroconchia</taxon>
        <taxon>Palaeoheterodonta</taxon>
        <taxon>Unionida</taxon>
        <taxon>Unionoidea</taxon>
        <taxon>Unionidae</taxon>
        <taxon>Ambleminae</taxon>
        <taxon>Lampsilini</taxon>
        <taxon>Potamilus</taxon>
    </lineage>
</organism>
<evidence type="ECO:0000313" key="2">
    <source>
        <dbReference type="Proteomes" id="UP001195483"/>
    </source>
</evidence>
<comment type="caution">
    <text evidence="1">The sequence shown here is derived from an EMBL/GenBank/DDBJ whole genome shotgun (WGS) entry which is preliminary data.</text>
</comment>
<dbReference type="Gene3D" id="3.40.50.300">
    <property type="entry name" value="P-loop containing nucleotide triphosphate hydrolases"/>
    <property type="match status" value="1"/>
</dbReference>
<dbReference type="SUPFAM" id="SSF52540">
    <property type="entry name" value="P-loop containing nucleoside triphosphate hydrolases"/>
    <property type="match status" value="1"/>
</dbReference>
<sequence>MQEMERENYRMLEEITSNFNSERKVKNILLVGLPAAGKSSLINSFAYLILGRYLPIASVGHGNQLTHTLAADRYPQFGITEGHLRGSPKEGTARTIHPYLPHLTDFIGLADENTQEISEIFITADTRSP</sequence>
<reference evidence="1" key="3">
    <citation type="submission" date="2023-05" db="EMBL/GenBank/DDBJ databases">
        <authorList>
            <person name="Smith C.H."/>
        </authorList>
    </citation>
    <scope>NUCLEOTIDE SEQUENCE</scope>
    <source>
        <strain evidence="1">CHS0354</strain>
        <tissue evidence="1">Mantle</tissue>
    </source>
</reference>
<evidence type="ECO:0000313" key="1">
    <source>
        <dbReference type="EMBL" id="KAK3585114.1"/>
    </source>
</evidence>
<name>A0AAE0S4Q2_9BIVA</name>
<protein>
    <submittedName>
        <fullName evidence="1">Uncharacterized protein</fullName>
    </submittedName>
</protein>
<reference evidence="1" key="2">
    <citation type="journal article" date="2021" name="Genome Biol. Evol.">
        <title>Developing a high-quality reference genome for a parasitic bivalve with doubly uniparental inheritance (Bivalvia: Unionida).</title>
        <authorList>
            <person name="Smith C.H."/>
        </authorList>
    </citation>
    <scope>NUCLEOTIDE SEQUENCE</scope>
    <source>
        <strain evidence="1">CHS0354</strain>
        <tissue evidence="1">Mantle</tissue>
    </source>
</reference>
<reference evidence="1" key="1">
    <citation type="journal article" date="2021" name="Genome Biol. Evol.">
        <title>A High-Quality Reference Genome for a Parasitic Bivalve with Doubly Uniparental Inheritance (Bivalvia: Unionida).</title>
        <authorList>
            <person name="Smith C.H."/>
        </authorList>
    </citation>
    <scope>NUCLEOTIDE SEQUENCE</scope>
    <source>
        <strain evidence="1">CHS0354</strain>
    </source>
</reference>
<dbReference type="AlphaFoldDB" id="A0AAE0S4Q2"/>